<proteinExistence type="predicted"/>
<accession>A0A075MP64</accession>
<dbReference type="GO" id="GO:0015074">
    <property type="term" value="P:DNA integration"/>
    <property type="evidence" value="ECO:0007669"/>
    <property type="project" value="InterPro"/>
</dbReference>
<dbReference type="GO" id="GO:0003677">
    <property type="term" value="F:DNA binding"/>
    <property type="evidence" value="ECO:0007669"/>
    <property type="project" value="InterPro"/>
</dbReference>
<dbReference type="Proteomes" id="UP000028194">
    <property type="component" value="Chromosome"/>
</dbReference>
<gene>
    <name evidence="1" type="ORF">NTE_00922</name>
</gene>
<dbReference type="HOGENOM" id="CLU_2893045_0_0_2"/>
<evidence type="ECO:0000313" key="2">
    <source>
        <dbReference type="Proteomes" id="UP000028194"/>
    </source>
</evidence>
<name>A0A075MP64_9ARCH</name>
<evidence type="ECO:0008006" key="3">
    <source>
        <dbReference type="Google" id="ProtNLM"/>
    </source>
</evidence>
<dbReference type="KEGG" id="nev:NTE_00922"/>
<protein>
    <recommendedName>
        <fullName evidence="3">Integrase SSV1 C-terminal domain-containing protein</fullName>
    </recommendedName>
</protein>
<dbReference type="InterPro" id="IPR013762">
    <property type="entry name" value="Integrase-like_cat_sf"/>
</dbReference>
<dbReference type="RefSeq" id="WP_226987249.1">
    <property type="nucleotide sequence ID" value="NZ_CP007174.1"/>
</dbReference>
<dbReference type="GO" id="GO:0006310">
    <property type="term" value="P:DNA recombination"/>
    <property type="evidence" value="ECO:0007669"/>
    <property type="project" value="InterPro"/>
</dbReference>
<evidence type="ECO:0000313" key="1">
    <source>
        <dbReference type="EMBL" id="AIF82998.1"/>
    </source>
</evidence>
<dbReference type="GeneID" id="99755934"/>
<sequence>MGYCRKIFSTYLRMNGIESELIDLLQGRIPKTVFARHYFRPDFDKNTERVRNLVEALMTQIV</sequence>
<dbReference type="eggNOG" id="arCOG01247">
    <property type="taxonomic scope" value="Archaea"/>
</dbReference>
<dbReference type="Gene3D" id="1.10.443.10">
    <property type="entry name" value="Intergrase catalytic core"/>
    <property type="match status" value="1"/>
</dbReference>
<dbReference type="AlphaFoldDB" id="A0A075MP64"/>
<keyword evidence="2" id="KW-1185">Reference proteome</keyword>
<reference evidence="1 2" key="1">
    <citation type="journal article" date="2014" name="PLoS ONE">
        <title>Genome Sequence of Candidatus Nitrososphaera evergladensis from Group I.1b Enriched from Everglades Soil Reveals Novel Genomic Features of the Ammonia-Oxidizing Archaea.</title>
        <authorList>
            <person name="Zhalnina K.V."/>
            <person name="Dias R."/>
            <person name="Leonard M.T."/>
            <person name="Dorr de Quadros P."/>
            <person name="Camargo F.A."/>
            <person name="Drew J.C."/>
            <person name="Farmerie W.G."/>
            <person name="Daroub S.H."/>
            <person name="Triplett E.W."/>
        </authorList>
    </citation>
    <scope>NUCLEOTIDE SEQUENCE [LARGE SCALE GENOMIC DNA]</scope>
    <source>
        <strain evidence="1 2">SR1</strain>
    </source>
</reference>
<dbReference type="EMBL" id="CP007174">
    <property type="protein sequence ID" value="AIF82998.1"/>
    <property type="molecule type" value="Genomic_DNA"/>
</dbReference>
<organism evidence="1 2">
    <name type="scientific">Candidatus Nitrososphaera evergladensis SR1</name>
    <dbReference type="NCBI Taxonomy" id="1459636"/>
    <lineage>
        <taxon>Archaea</taxon>
        <taxon>Nitrososphaerota</taxon>
        <taxon>Nitrososphaeria</taxon>
        <taxon>Nitrososphaerales</taxon>
        <taxon>Nitrososphaeraceae</taxon>
        <taxon>Nitrososphaera</taxon>
    </lineage>
</organism>